<dbReference type="EMBL" id="CP031356">
    <property type="protein sequence ID" value="AXK45715.1"/>
    <property type="molecule type" value="Genomic_DNA"/>
</dbReference>
<accession>A0A345YP63</accession>
<dbReference type="KEGG" id="bsau:DWV08_08910"/>
<dbReference type="EMBL" id="QSWH01000001">
    <property type="protein sequence ID" value="RRR24733.1"/>
    <property type="molecule type" value="Genomic_DNA"/>
</dbReference>
<protein>
    <submittedName>
        <fullName evidence="2">Uncharacterized protein</fullName>
    </submittedName>
</protein>
<dbReference type="RefSeq" id="WP_115413463.1">
    <property type="nucleotide sequence ID" value="NZ_CP031356.1"/>
</dbReference>
<evidence type="ECO:0000313" key="2">
    <source>
        <dbReference type="EMBL" id="RRR24733.1"/>
    </source>
</evidence>
<sequence>MVDRRPGFHSTFRGVGDRGDFSPAAWEQSFRPTASSLWENDGGGSISHADEGGERRVLILEFVDGLVSIAYDDAERYWVAAPSGGLASEFVVSGNGATVPAGSGFALGTAWAIVEQFLRAPRRRPSASWVDADTLEWPDDY</sequence>
<keyword evidence="3" id="KW-1185">Reference proteome</keyword>
<evidence type="ECO:0000313" key="1">
    <source>
        <dbReference type="EMBL" id="AXK45715.1"/>
    </source>
</evidence>
<organism evidence="2 4">
    <name type="scientific">Brachybacterium saurashtrense</name>
    <dbReference type="NCBI Taxonomy" id="556288"/>
    <lineage>
        <taxon>Bacteria</taxon>
        <taxon>Bacillati</taxon>
        <taxon>Actinomycetota</taxon>
        <taxon>Actinomycetes</taxon>
        <taxon>Micrococcales</taxon>
        <taxon>Dermabacteraceae</taxon>
        <taxon>Brachybacterium</taxon>
    </lineage>
</organism>
<dbReference type="AlphaFoldDB" id="A0A345YP63"/>
<gene>
    <name evidence="1" type="ORF">DWV08_08910</name>
    <name evidence="2" type="ORF">DXU92_00655</name>
</gene>
<reference evidence="1 3" key="1">
    <citation type="submission" date="2018-07" db="EMBL/GenBank/DDBJ databases">
        <title>Brachybacterium saurashtrense DSM 23186 genome sequence.</title>
        <authorList>
            <person name="Guo L."/>
        </authorList>
    </citation>
    <scope>NUCLEOTIDE SEQUENCE [LARGE SCALE GENOMIC DNA]</scope>
    <source>
        <strain evidence="1 3">DSM 23186</strain>
    </source>
</reference>
<evidence type="ECO:0000313" key="4">
    <source>
        <dbReference type="Proteomes" id="UP000282185"/>
    </source>
</evidence>
<evidence type="ECO:0000313" key="3">
    <source>
        <dbReference type="Proteomes" id="UP000254236"/>
    </source>
</evidence>
<proteinExistence type="predicted"/>
<dbReference type="Proteomes" id="UP000282185">
    <property type="component" value="Unassembled WGS sequence"/>
</dbReference>
<name>A0A345YP63_9MICO</name>
<dbReference type="Proteomes" id="UP000254236">
    <property type="component" value="Chromosome"/>
</dbReference>
<reference evidence="2 4" key="2">
    <citation type="submission" date="2018-08" db="EMBL/GenBank/DDBJ databases">
        <title>Brachybacterium saurashtrense DSM 23186.</title>
        <authorList>
            <person name="Li Y."/>
        </authorList>
    </citation>
    <scope>NUCLEOTIDE SEQUENCE [LARGE SCALE GENOMIC DNA]</scope>
    <source>
        <strain evidence="2 4">DSM 23186</strain>
    </source>
</reference>